<reference evidence="3 4" key="1">
    <citation type="submission" date="2017-10" db="EMBL/GenBank/DDBJ databases">
        <title>Comparative genomics in systemic dimorphic fungi from Ajellomycetaceae.</title>
        <authorList>
            <person name="Munoz J.F."/>
            <person name="Mcewen J.G."/>
            <person name="Clay O.K."/>
            <person name="Cuomo C.A."/>
        </authorList>
    </citation>
    <scope>NUCLEOTIDE SEQUENCE [LARGE SCALE GENOMIC DNA]</scope>
    <source>
        <strain evidence="3 4">UAMH5409</strain>
    </source>
</reference>
<organism evidence="3 4">
    <name type="scientific">Helicocarpus griseus UAMH5409</name>
    <dbReference type="NCBI Taxonomy" id="1447875"/>
    <lineage>
        <taxon>Eukaryota</taxon>
        <taxon>Fungi</taxon>
        <taxon>Dikarya</taxon>
        <taxon>Ascomycota</taxon>
        <taxon>Pezizomycotina</taxon>
        <taxon>Eurotiomycetes</taxon>
        <taxon>Eurotiomycetidae</taxon>
        <taxon>Onygenales</taxon>
        <taxon>Ajellomycetaceae</taxon>
        <taxon>Helicocarpus</taxon>
    </lineage>
</organism>
<sequence>MSPHKGSLGPEFQIGRLKELRRKEILILRSVKDADALSRRITELIRTHGGPIASNRARVDEVIELSKRVAEPINILPDGGTAKREMVWGMLTLVLESTRQDPQGLEFILKMYSDLLSKLPQHQSCLDLLPRSQPLRLVISDVYREYMDFGVRTVKTFGRGKISLWAKLTWKREQKAHTAALSRLSKLISRVDVELNRENDLLNKQRYDEILNAVRSGVRSTPADEQSIAFPAQSAAEDNTTAIPFSVPHLRNTGYCGRENYLSEIHDNLCPTPSNQDSLKIFALCGLGGTGKSQAALEYIYRHRLSYKAILWITCDAAIKVAQGFIDAAREIGLSIHDYSQAKEQVKNWLCKGKDWLLVFDNAGSPRDLDEYVPNSMGGSILLTSQDQQWLIEESLTAGTIVGPFEKSEGIELLQNIMLKSKRQISEEDAANIVEELGLLPLAVRQIGSYIAATGIDPMRFLTLYKDRSTASDIEAWAHGRPQSYPHTLMTVWKLAFENLPNTASSLLNMMCFLDPDGIPIELFNCETLRNVDTEIFGRQADIDNSLNDIRRFSLINQSSSGGDFSVHRLVRMYFLDRLETMELQRYFDDVVALLRTVFPRQSLFVEPLSGVWSRCEKWISHITSIHRTSIIFRNRLQLKEPFAQLLLDSATYLWERGLLDAGETLILFAEEICQAEAVDETLKSEVYAFRATFLVELGDLEGALGYFNKQAQNRRENISRIRAQNREPTIAEDIQLANAFNNLAGIYFALGDLQQAEIYNMLSLQIKEHWKYSADLKYLLSLSYSNIANIHGHQGHWEEASMFYEKALETSSNSTDTLKRALTYHNYGSMRLAQGQTEEALELLTSAYRLRSEKIPAHFDTANTLHMLASCQFLLGDLQSSRDRLNEAIEIFQNLPYPDPRRIARSKYKLSLVLEKLGDQTFALLRKQAYDILSKEVGQELTDVDEATFDSLVAHI</sequence>
<dbReference type="OrthoDB" id="6161812at2759"/>
<dbReference type="Pfam" id="PF13424">
    <property type="entry name" value="TPR_12"/>
    <property type="match status" value="1"/>
</dbReference>
<feature type="repeat" description="TPR" evidence="1">
    <location>
        <begin position="822"/>
        <end position="855"/>
    </location>
</feature>
<accession>A0A2B7WZ80</accession>
<gene>
    <name evidence="3" type="ORF">AJ79_07810</name>
</gene>
<dbReference type="SUPFAM" id="SSF52540">
    <property type="entry name" value="P-loop containing nucleoside triphosphate hydrolases"/>
    <property type="match status" value="1"/>
</dbReference>
<evidence type="ECO:0000256" key="1">
    <source>
        <dbReference type="PROSITE-ProRule" id="PRU00339"/>
    </source>
</evidence>
<dbReference type="SUPFAM" id="SSF48452">
    <property type="entry name" value="TPR-like"/>
    <property type="match status" value="1"/>
</dbReference>
<protein>
    <recommendedName>
        <fullName evidence="2">DUF7779 domain-containing protein</fullName>
    </recommendedName>
</protein>
<dbReference type="PANTHER" id="PTHR35205:SF1">
    <property type="entry name" value="ZU5 DOMAIN-CONTAINING PROTEIN"/>
    <property type="match status" value="1"/>
</dbReference>
<feature type="domain" description="DUF7779" evidence="2">
    <location>
        <begin position="496"/>
        <end position="582"/>
    </location>
</feature>
<dbReference type="Pfam" id="PF25000">
    <property type="entry name" value="DUF7779"/>
    <property type="match status" value="1"/>
</dbReference>
<dbReference type="SMART" id="SM00028">
    <property type="entry name" value="TPR"/>
    <property type="match status" value="5"/>
</dbReference>
<dbReference type="Gene3D" id="1.25.40.10">
    <property type="entry name" value="Tetratricopeptide repeat domain"/>
    <property type="match status" value="2"/>
</dbReference>
<evidence type="ECO:0000313" key="4">
    <source>
        <dbReference type="Proteomes" id="UP000223968"/>
    </source>
</evidence>
<comment type="caution">
    <text evidence="3">The sequence shown here is derived from an EMBL/GenBank/DDBJ whole genome shotgun (WGS) entry which is preliminary data.</text>
</comment>
<feature type="repeat" description="TPR" evidence="1">
    <location>
        <begin position="782"/>
        <end position="815"/>
    </location>
</feature>
<proteinExistence type="predicted"/>
<name>A0A2B7WZ80_9EURO</name>
<dbReference type="InterPro" id="IPR011990">
    <property type="entry name" value="TPR-like_helical_dom_sf"/>
</dbReference>
<dbReference type="InterPro" id="IPR056681">
    <property type="entry name" value="DUF7779"/>
</dbReference>
<dbReference type="Pfam" id="PF13374">
    <property type="entry name" value="TPR_10"/>
    <property type="match status" value="1"/>
</dbReference>
<dbReference type="PROSITE" id="PS50005">
    <property type="entry name" value="TPR"/>
    <property type="match status" value="2"/>
</dbReference>
<dbReference type="GO" id="GO:0043531">
    <property type="term" value="F:ADP binding"/>
    <property type="evidence" value="ECO:0007669"/>
    <property type="project" value="InterPro"/>
</dbReference>
<keyword evidence="4" id="KW-1185">Reference proteome</keyword>
<dbReference type="Gene3D" id="3.40.50.300">
    <property type="entry name" value="P-loop containing nucleotide triphosphate hydrolases"/>
    <property type="match status" value="1"/>
</dbReference>
<evidence type="ECO:0000259" key="2">
    <source>
        <dbReference type="Pfam" id="PF25000"/>
    </source>
</evidence>
<dbReference type="Proteomes" id="UP000223968">
    <property type="component" value="Unassembled WGS sequence"/>
</dbReference>
<evidence type="ECO:0000313" key="3">
    <source>
        <dbReference type="EMBL" id="PGH01873.1"/>
    </source>
</evidence>
<dbReference type="EMBL" id="PDNB01000166">
    <property type="protein sequence ID" value="PGH01873.1"/>
    <property type="molecule type" value="Genomic_DNA"/>
</dbReference>
<dbReference type="AlphaFoldDB" id="A0A2B7WZ80"/>
<dbReference type="InterPro" id="IPR019734">
    <property type="entry name" value="TPR_rpt"/>
</dbReference>
<dbReference type="PANTHER" id="PTHR35205">
    <property type="entry name" value="NB-ARC AND TPR DOMAIN PROTEIN"/>
    <property type="match status" value="1"/>
</dbReference>
<dbReference type="STRING" id="1447875.A0A2B7WZ80"/>
<keyword evidence="1" id="KW-0802">TPR repeat</keyword>
<dbReference type="InterPro" id="IPR027417">
    <property type="entry name" value="P-loop_NTPase"/>
</dbReference>